<dbReference type="PANTHER" id="PTHR43861:SF6">
    <property type="entry name" value="METHYLTRANSFERASE TYPE 11"/>
    <property type="match status" value="1"/>
</dbReference>
<keyword evidence="1" id="KW-0808">Transferase</keyword>
<dbReference type="EMBL" id="JBBUTI010000006">
    <property type="protein sequence ID" value="MEK8046868.1"/>
    <property type="molecule type" value="Genomic_DNA"/>
</dbReference>
<accession>A0ABU9C4V5</accession>
<dbReference type="CDD" id="cd02440">
    <property type="entry name" value="AdoMet_MTases"/>
    <property type="match status" value="1"/>
</dbReference>
<dbReference type="RefSeq" id="WP_341399162.1">
    <property type="nucleotide sequence ID" value="NZ_JBBUTI010000006.1"/>
</dbReference>
<comment type="caution">
    <text evidence="1">The sequence shown here is derived from an EMBL/GenBank/DDBJ whole genome shotgun (WGS) entry which is preliminary data.</text>
</comment>
<keyword evidence="1" id="KW-0489">Methyltransferase</keyword>
<dbReference type="GO" id="GO:0008168">
    <property type="term" value="F:methyltransferase activity"/>
    <property type="evidence" value="ECO:0007669"/>
    <property type="project" value="UniProtKB-KW"/>
</dbReference>
<dbReference type="EC" id="2.1.1.-" evidence="1"/>
<dbReference type="Pfam" id="PF13489">
    <property type="entry name" value="Methyltransf_23"/>
    <property type="match status" value="1"/>
</dbReference>
<keyword evidence="2" id="KW-1185">Reference proteome</keyword>
<dbReference type="Proteomes" id="UP001379945">
    <property type="component" value="Unassembled WGS sequence"/>
</dbReference>
<organism evidence="1 2">
    <name type="scientific">Ideonella margarita</name>
    <dbReference type="NCBI Taxonomy" id="2984191"/>
    <lineage>
        <taxon>Bacteria</taxon>
        <taxon>Pseudomonadati</taxon>
        <taxon>Pseudomonadota</taxon>
        <taxon>Betaproteobacteria</taxon>
        <taxon>Burkholderiales</taxon>
        <taxon>Sphaerotilaceae</taxon>
        <taxon>Ideonella</taxon>
    </lineage>
</organism>
<name>A0ABU9C4V5_9BURK</name>
<dbReference type="PANTHER" id="PTHR43861">
    <property type="entry name" value="TRANS-ACONITATE 2-METHYLTRANSFERASE-RELATED"/>
    <property type="match status" value="1"/>
</dbReference>
<dbReference type="GO" id="GO:0032259">
    <property type="term" value="P:methylation"/>
    <property type="evidence" value="ECO:0007669"/>
    <property type="project" value="UniProtKB-KW"/>
</dbReference>
<protein>
    <submittedName>
        <fullName evidence="1">Class I SAM-dependent methyltransferase</fullName>
        <ecNumber evidence="1">2.1.1.-</ecNumber>
    </submittedName>
</protein>
<dbReference type="InterPro" id="IPR029063">
    <property type="entry name" value="SAM-dependent_MTases_sf"/>
</dbReference>
<proteinExistence type="predicted"/>
<dbReference type="Gene3D" id="3.40.50.150">
    <property type="entry name" value="Vaccinia Virus protein VP39"/>
    <property type="match status" value="1"/>
</dbReference>
<sequence length="313" mass="34452">MSSPRHCPVCDAPPQQARIFLDEHVDPARLTGLSFASRKTPEFMNHHLVQCQRCDLVYADTPPGQDELARAYHASEFDSAVEADDAARAYMQAIQPVLAQLSAQLPGQLPPDKAALEIGAGTGVFLEHLVEAGFNRVCGVEPSPAAIAAAPVARQAWLREAIFRAEDFEPASFDLVCCFMTMEHVRDPGEVARAVQQLLRPGGAFVVVVHDWRAPVNRLLGKRSPIIDIEHMQLFSPASIERLFTEAGLVQVRSHSFANRYALRYWARLLPLPGGLRTAFIRALDALGLGPLKLRFNVGNRLCVGWRPLPGKP</sequence>
<evidence type="ECO:0000313" key="2">
    <source>
        <dbReference type="Proteomes" id="UP001379945"/>
    </source>
</evidence>
<gene>
    <name evidence="1" type="ORF">AACH00_10945</name>
</gene>
<evidence type="ECO:0000313" key="1">
    <source>
        <dbReference type="EMBL" id="MEK8046868.1"/>
    </source>
</evidence>
<reference evidence="1 2" key="1">
    <citation type="submission" date="2024-04" db="EMBL/GenBank/DDBJ databases">
        <title>Novel species of the genus Ideonella isolated from streams.</title>
        <authorList>
            <person name="Lu H."/>
        </authorList>
    </citation>
    <scope>NUCLEOTIDE SEQUENCE [LARGE SCALE GENOMIC DNA]</scope>
    <source>
        <strain evidence="1 2">LYT19W</strain>
    </source>
</reference>
<dbReference type="SUPFAM" id="SSF53335">
    <property type="entry name" value="S-adenosyl-L-methionine-dependent methyltransferases"/>
    <property type="match status" value="1"/>
</dbReference>